<protein>
    <recommendedName>
        <fullName evidence="8">Glycine--tRNA ligase</fullName>
        <ecNumber evidence="8">6.1.1.14</ecNumber>
    </recommendedName>
    <alternativeName>
        <fullName evidence="8">Glycyl-tRNA synthetase</fullName>
        <shortName evidence="8">GlyRS</shortName>
    </alternativeName>
</protein>
<keyword evidence="3 8" id="KW-0436">Ligase</keyword>
<feature type="binding site" evidence="8">
    <location>
        <begin position="263"/>
        <end position="264"/>
    </location>
    <ligand>
        <name>ATP</name>
        <dbReference type="ChEBI" id="CHEBI:30616"/>
    </ligand>
</feature>
<dbReference type="PRINTS" id="PR01043">
    <property type="entry name" value="TRNASYNTHGLY"/>
</dbReference>
<dbReference type="GO" id="GO:0005737">
    <property type="term" value="C:cytoplasm"/>
    <property type="evidence" value="ECO:0007669"/>
    <property type="project" value="UniProtKB-SubCell"/>
</dbReference>
<gene>
    <name evidence="8" type="primary">glyQS</name>
    <name evidence="10" type="ORF">VF00_C0002G0207</name>
</gene>
<organism evidence="10 11">
    <name type="scientific">candidate division Kazan bacterium GW2011_GWB1_52_7</name>
    <dbReference type="NCBI Taxonomy" id="1620414"/>
    <lineage>
        <taxon>Bacteria</taxon>
        <taxon>Bacteria division Kazan-3B-28</taxon>
    </lineage>
</organism>
<dbReference type="PROSITE" id="PS50862">
    <property type="entry name" value="AA_TRNA_LIGASE_II"/>
    <property type="match status" value="1"/>
</dbReference>
<dbReference type="Pfam" id="PF00587">
    <property type="entry name" value="tRNA-synt_2b"/>
    <property type="match status" value="1"/>
</dbReference>
<dbReference type="Gene3D" id="3.30.930.10">
    <property type="entry name" value="Bira Bifunctional Protein, Domain 2"/>
    <property type="match status" value="1"/>
</dbReference>
<dbReference type="CDD" id="cd00858">
    <property type="entry name" value="GlyRS_anticodon"/>
    <property type="match status" value="1"/>
</dbReference>
<accession>A0A0G1ZG53</accession>
<feature type="domain" description="Aminoacyl-transfer RNA synthetases class-II family profile" evidence="9">
    <location>
        <begin position="11"/>
        <end position="347"/>
    </location>
</feature>
<dbReference type="CDD" id="cd00774">
    <property type="entry name" value="GlyRS-like_core"/>
    <property type="match status" value="1"/>
</dbReference>
<dbReference type="Proteomes" id="UP000034913">
    <property type="component" value="Unassembled WGS sequence"/>
</dbReference>
<evidence type="ECO:0000256" key="7">
    <source>
        <dbReference type="ARBA" id="ARBA00023146"/>
    </source>
</evidence>
<keyword evidence="5 8" id="KW-0067">ATP-binding</keyword>
<feature type="binding site" evidence="8">
    <location>
        <position position="147"/>
    </location>
    <ligand>
        <name>substrate</name>
    </ligand>
</feature>
<dbReference type="GO" id="GO:0006426">
    <property type="term" value="P:glycyl-tRNA aminoacylation"/>
    <property type="evidence" value="ECO:0007669"/>
    <property type="project" value="UniProtKB-UniRule"/>
</dbReference>
<dbReference type="InterPro" id="IPR006195">
    <property type="entry name" value="aa-tRNA-synth_II"/>
</dbReference>
<dbReference type="GO" id="GO:0005524">
    <property type="term" value="F:ATP binding"/>
    <property type="evidence" value="ECO:0007669"/>
    <property type="project" value="UniProtKB-UniRule"/>
</dbReference>
<dbReference type="InterPro" id="IPR027031">
    <property type="entry name" value="Gly-tRNA_synthase/POLG2"/>
</dbReference>
<keyword evidence="7 8" id="KW-0030">Aminoacyl-tRNA synthetase</keyword>
<name>A0A0G1ZG53_UNCK3</name>
<dbReference type="GO" id="GO:0070062">
    <property type="term" value="C:extracellular exosome"/>
    <property type="evidence" value="ECO:0007669"/>
    <property type="project" value="UniProtKB-ARBA"/>
</dbReference>
<sequence>MMKDGDNSMKDIVALCKRRGLIYPGSEIYGGLANTWDYGPYGVLLKNNVKQLWWKEIVMKRADIVGLDSGILMNPKVWEASGHLTEFTDPLIECKDCKKRFKGDDVKGDACPECSGSLGEAKKFNLMFATHIGPVADDKSITYLRPETAQGIFVNFKNVLDSTRVRLPFGIAQIGKAFRNEITPGNFTFRTLEFEQFELEYFVYPETADKFFADWADERLRWYVDLGLDSAKIHLKAHDKKDLAHYAKAVTDVEYKFPFGWSELEGIANRGDYDLVQHQKVSGESLEYTDDEGKKVMPYIIEPSGGVDRATLAFLVDAYREEEVKGEKRVVLALDPRLAPIRAAVLPLVKKEPVVTKAKEICDSLRNKFFVEYDESGTVGKRYRRQDEIGTPFCITVDFEGLESEPQTVTIRDRDTMEQKRIVIDQVGEWLAGKIN</sequence>
<dbReference type="GO" id="GO:0004820">
    <property type="term" value="F:glycine-tRNA ligase activity"/>
    <property type="evidence" value="ECO:0007669"/>
    <property type="project" value="UniProtKB-UniRule"/>
</dbReference>
<dbReference type="InterPro" id="IPR004154">
    <property type="entry name" value="Anticodon-bd"/>
</dbReference>
<evidence type="ECO:0000256" key="8">
    <source>
        <dbReference type="HAMAP-Rule" id="MF_00253"/>
    </source>
</evidence>
<dbReference type="Gene3D" id="3.40.50.800">
    <property type="entry name" value="Anticodon-binding domain"/>
    <property type="match status" value="1"/>
</dbReference>
<feature type="binding site" evidence="8">
    <location>
        <begin position="194"/>
        <end position="198"/>
    </location>
    <ligand>
        <name>substrate</name>
    </ligand>
</feature>
<keyword evidence="4 8" id="KW-0547">Nucleotide-binding</keyword>
<keyword evidence="6 8" id="KW-0648">Protein biosynthesis</keyword>
<dbReference type="PATRIC" id="fig|1620414.3.peg.444"/>
<keyword evidence="2 8" id="KW-0963">Cytoplasm</keyword>
<dbReference type="Pfam" id="PF03129">
    <property type="entry name" value="HGTP_anticodon"/>
    <property type="match status" value="1"/>
</dbReference>
<dbReference type="InterPro" id="IPR033731">
    <property type="entry name" value="GlyRS-like_core"/>
</dbReference>
<feature type="binding site" evidence="8">
    <location>
        <begin position="189"/>
        <end position="194"/>
    </location>
    <ligand>
        <name>ATP</name>
        <dbReference type="ChEBI" id="CHEBI:30616"/>
    </ligand>
</feature>
<dbReference type="EMBL" id="LCRB01000002">
    <property type="protein sequence ID" value="KKW26882.1"/>
    <property type="molecule type" value="Genomic_DNA"/>
</dbReference>
<comment type="similarity">
    <text evidence="1 8">Belongs to the class-II aminoacyl-tRNA synthetase family.</text>
</comment>
<evidence type="ECO:0000256" key="3">
    <source>
        <dbReference type="ARBA" id="ARBA00022598"/>
    </source>
</evidence>
<comment type="function">
    <text evidence="8">Catalyzes the attachment of glycine to tRNA(Gly).</text>
</comment>
<dbReference type="SUPFAM" id="SSF52954">
    <property type="entry name" value="Class II aaRS ABD-related"/>
    <property type="match status" value="1"/>
</dbReference>
<dbReference type="PANTHER" id="PTHR10745">
    <property type="entry name" value="GLYCYL-TRNA SYNTHETASE/DNA POLYMERASE SUBUNIT GAMMA-2"/>
    <property type="match status" value="1"/>
</dbReference>
<evidence type="ECO:0000259" key="9">
    <source>
        <dbReference type="PROSITE" id="PS50862"/>
    </source>
</evidence>
<evidence type="ECO:0000313" key="10">
    <source>
        <dbReference type="EMBL" id="KKW26882.1"/>
    </source>
</evidence>
<dbReference type="InterPro" id="IPR002314">
    <property type="entry name" value="aa-tRNA-synt_IIb"/>
</dbReference>
<evidence type="ECO:0000313" key="11">
    <source>
        <dbReference type="Proteomes" id="UP000034913"/>
    </source>
</evidence>
<dbReference type="FunFam" id="3.40.50.800:FF:000002">
    <property type="entry name" value="Glycine--tRNA ligase"/>
    <property type="match status" value="1"/>
</dbReference>
<comment type="catalytic activity">
    <reaction evidence="8">
        <text>tRNA(Gly) + glycine + ATP = glycyl-tRNA(Gly) + AMP + diphosphate</text>
        <dbReference type="Rhea" id="RHEA:16013"/>
        <dbReference type="Rhea" id="RHEA-COMP:9664"/>
        <dbReference type="Rhea" id="RHEA-COMP:9683"/>
        <dbReference type="ChEBI" id="CHEBI:30616"/>
        <dbReference type="ChEBI" id="CHEBI:33019"/>
        <dbReference type="ChEBI" id="CHEBI:57305"/>
        <dbReference type="ChEBI" id="CHEBI:78442"/>
        <dbReference type="ChEBI" id="CHEBI:78522"/>
        <dbReference type="ChEBI" id="CHEBI:456215"/>
        <dbReference type="EC" id="6.1.1.14"/>
    </reaction>
</comment>
<dbReference type="InterPro" id="IPR002315">
    <property type="entry name" value="tRNA-synt_gly"/>
</dbReference>
<evidence type="ECO:0000256" key="5">
    <source>
        <dbReference type="ARBA" id="ARBA00022840"/>
    </source>
</evidence>
<dbReference type="GO" id="GO:0015966">
    <property type="term" value="P:diadenosine tetraphosphate biosynthetic process"/>
    <property type="evidence" value="ECO:0007669"/>
    <property type="project" value="UniProtKB-ARBA"/>
</dbReference>
<evidence type="ECO:0000256" key="2">
    <source>
        <dbReference type="ARBA" id="ARBA00022490"/>
    </source>
</evidence>
<dbReference type="InterPro" id="IPR022961">
    <property type="entry name" value="Gly_tRNA_ligase_bac"/>
</dbReference>
<dbReference type="PANTHER" id="PTHR10745:SF8">
    <property type="entry name" value="DNA POLYMERASE SUBUNIT GAMMA-2, MITOCHONDRIAL"/>
    <property type="match status" value="1"/>
</dbReference>
<reference evidence="10 11" key="1">
    <citation type="journal article" date="2015" name="Nature">
        <title>rRNA introns, odd ribosomes, and small enigmatic genomes across a large radiation of phyla.</title>
        <authorList>
            <person name="Brown C.T."/>
            <person name="Hug L.A."/>
            <person name="Thomas B.C."/>
            <person name="Sharon I."/>
            <person name="Castelle C.J."/>
            <person name="Singh A."/>
            <person name="Wilkins M.J."/>
            <person name="Williams K.H."/>
            <person name="Banfield J.F."/>
        </authorList>
    </citation>
    <scope>NUCLEOTIDE SEQUENCE [LARGE SCALE GENOMIC DNA]</scope>
</reference>
<feature type="binding site" evidence="8">
    <location>
        <begin position="302"/>
        <end position="306"/>
    </location>
    <ligand>
        <name>substrate</name>
    </ligand>
</feature>
<feature type="binding site" evidence="8">
    <location>
        <position position="102"/>
    </location>
    <ligand>
        <name>substrate</name>
    </ligand>
</feature>
<evidence type="ECO:0000256" key="4">
    <source>
        <dbReference type="ARBA" id="ARBA00022741"/>
    </source>
</evidence>
<dbReference type="GO" id="GO:1990742">
    <property type="term" value="C:microvesicle"/>
    <property type="evidence" value="ECO:0007669"/>
    <property type="project" value="UniProtKB-ARBA"/>
</dbReference>
<feature type="binding site" evidence="8">
    <location>
        <begin position="179"/>
        <end position="181"/>
    </location>
    <ligand>
        <name>ATP</name>
        <dbReference type="ChEBI" id="CHEBI:30616"/>
    </ligand>
</feature>
<feature type="binding site" evidence="8">
    <location>
        <begin position="306"/>
        <end position="309"/>
    </location>
    <ligand>
        <name>ATP</name>
        <dbReference type="ChEBI" id="CHEBI:30616"/>
    </ligand>
</feature>
<comment type="subunit">
    <text evidence="8">Homodimer.</text>
</comment>
<dbReference type="GO" id="GO:0004081">
    <property type="term" value="F:bis(5'-nucleosyl)-tetraphosphatase (asymmetrical) activity"/>
    <property type="evidence" value="ECO:0007669"/>
    <property type="project" value="UniProtKB-ARBA"/>
</dbReference>
<comment type="caution">
    <text evidence="10">The sequence shown here is derived from an EMBL/GenBank/DDBJ whole genome shotgun (WGS) entry which is preliminary data.</text>
</comment>
<dbReference type="InterPro" id="IPR045864">
    <property type="entry name" value="aa-tRNA-synth_II/BPL/LPL"/>
</dbReference>
<dbReference type="InterPro" id="IPR036621">
    <property type="entry name" value="Anticodon-bd_dom_sf"/>
</dbReference>
<dbReference type="HAMAP" id="MF_00253_B">
    <property type="entry name" value="Gly_tRNA_synth_B"/>
    <property type="match status" value="1"/>
</dbReference>
<dbReference type="EC" id="6.1.1.14" evidence="8"/>
<dbReference type="NCBIfam" id="NF003211">
    <property type="entry name" value="PRK04173.1"/>
    <property type="match status" value="1"/>
</dbReference>
<comment type="subcellular location">
    <subcellularLocation>
        <location evidence="8">Cytoplasm</location>
    </subcellularLocation>
</comment>
<evidence type="ECO:0000256" key="1">
    <source>
        <dbReference type="ARBA" id="ARBA00008226"/>
    </source>
</evidence>
<evidence type="ECO:0000256" key="6">
    <source>
        <dbReference type="ARBA" id="ARBA00022917"/>
    </source>
</evidence>
<proteinExistence type="inferred from homology"/>
<dbReference type="AlphaFoldDB" id="A0A0G1ZG53"/>
<dbReference type="SUPFAM" id="SSF55681">
    <property type="entry name" value="Class II aaRS and biotin synthetases"/>
    <property type="match status" value="1"/>
</dbReference>
<dbReference type="NCBIfam" id="TIGR00389">
    <property type="entry name" value="glyS_dimeric"/>
    <property type="match status" value="1"/>
</dbReference>